<dbReference type="SUPFAM" id="SSF48452">
    <property type="entry name" value="TPR-like"/>
    <property type="match status" value="1"/>
</dbReference>
<evidence type="ECO:0000313" key="6">
    <source>
        <dbReference type="EMBL" id="MVX56315.1"/>
    </source>
</evidence>
<feature type="chain" id="PRO_5026768789" evidence="3">
    <location>
        <begin position="23"/>
        <end position="232"/>
    </location>
</feature>
<proteinExistence type="predicted"/>
<dbReference type="GO" id="GO:0070206">
    <property type="term" value="P:protein trimerization"/>
    <property type="evidence" value="ECO:0007669"/>
    <property type="project" value="InterPro"/>
</dbReference>
<comment type="caution">
    <text evidence="6">The sequence shown here is derived from an EMBL/GenBank/DDBJ whole genome shotgun (WGS) entry which is preliminary data.</text>
</comment>
<dbReference type="Pfam" id="PF13525">
    <property type="entry name" value="YfiO"/>
    <property type="match status" value="1"/>
</dbReference>
<dbReference type="Proteomes" id="UP000472580">
    <property type="component" value="Unassembled WGS sequence"/>
</dbReference>
<accession>A0A6L6YF43</accession>
<dbReference type="Pfam" id="PF16331">
    <property type="entry name" value="TolA_bind_tri"/>
    <property type="match status" value="1"/>
</dbReference>
<dbReference type="EMBL" id="WSRP01000008">
    <property type="protein sequence ID" value="MVX56315.1"/>
    <property type="molecule type" value="Genomic_DNA"/>
</dbReference>
<dbReference type="AlphaFoldDB" id="A0A6L6YF43"/>
<gene>
    <name evidence="6" type="ORF">E5987_03725</name>
</gene>
<dbReference type="InterPro" id="IPR011990">
    <property type="entry name" value="TPR-like_helical_dom_sf"/>
</dbReference>
<dbReference type="RefSeq" id="WP_160334750.1">
    <property type="nucleotide sequence ID" value="NZ_CALPCV010000001.1"/>
</dbReference>
<dbReference type="Gene3D" id="1.25.40.10">
    <property type="entry name" value="Tetratricopeptide repeat domain"/>
    <property type="match status" value="1"/>
</dbReference>
<keyword evidence="2" id="KW-0802">TPR repeat</keyword>
<dbReference type="InterPro" id="IPR019734">
    <property type="entry name" value="TPR_rpt"/>
</dbReference>
<dbReference type="OrthoDB" id="8525418at2"/>
<dbReference type="PROSITE" id="PS50005">
    <property type="entry name" value="TPR"/>
    <property type="match status" value="1"/>
</dbReference>
<keyword evidence="7" id="KW-1185">Reference proteome</keyword>
<evidence type="ECO:0000256" key="2">
    <source>
        <dbReference type="PROSITE-ProRule" id="PRU00339"/>
    </source>
</evidence>
<evidence type="ECO:0000313" key="7">
    <source>
        <dbReference type="Proteomes" id="UP000472580"/>
    </source>
</evidence>
<keyword evidence="1 3" id="KW-0732">Signal</keyword>
<dbReference type="InterPro" id="IPR039565">
    <property type="entry name" value="BamD-like"/>
</dbReference>
<feature type="domain" description="YbgF trimerisation" evidence="5">
    <location>
        <begin position="33"/>
        <end position="102"/>
    </location>
</feature>
<feature type="signal peptide" evidence="3">
    <location>
        <begin position="1"/>
        <end position="22"/>
    </location>
</feature>
<protein>
    <submittedName>
        <fullName evidence="6">Tetratricopeptide repeat protein</fullName>
    </submittedName>
</protein>
<dbReference type="InterPro" id="IPR032519">
    <property type="entry name" value="YbgF_tri"/>
</dbReference>
<evidence type="ECO:0000256" key="1">
    <source>
        <dbReference type="ARBA" id="ARBA00022729"/>
    </source>
</evidence>
<feature type="domain" description="Outer membrane lipoprotein BamD-like" evidence="4">
    <location>
        <begin position="118"/>
        <end position="228"/>
    </location>
</feature>
<sequence length="232" mass="25770">MKKVVLAVLGTVLLTVNTSAYALFGDDEARKAIIELRSQLKAQQDIQMNLYDRLESLTKEVQTLRGQVDVLNNSLGKERENAQSIYGSLQSRLDEMDPKAKAAQAVSDKEIAAEQELNKCLEVFKKGDANKAIACFSTITTKYRATKTYPTALYWLGSSYYMKGDFAKTIGTENKFIASYPEHKQVSEAYLLVGMAQMDSKKTDEANKTFRKLIQLFPKSGAAAIAKKQLGS</sequence>
<evidence type="ECO:0000259" key="5">
    <source>
        <dbReference type="Pfam" id="PF16331"/>
    </source>
</evidence>
<organism evidence="6 7">
    <name type="scientific">Parasutterella muris</name>
    <dbReference type="NCBI Taxonomy" id="2565572"/>
    <lineage>
        <taxon>Bacteria</taxon>
        <taxon>Pseudomonadati</taxon>
        <taxon>Pseudomonadota</taxon>
        <taxon>Betaproteobacteria</taxon>
        <taxon>Burkholderiales</taxon>
        <taxon>Sutterellaceae</taxon>
        <taxon>Parasutterella</taxon>
    </lineage>
</organism>
<name>A0A6L6YF43_9BURK</name>
<evidence type="ECO:0000259" key="4">
    <source>
        <dbReference type="Pfam" id="PF13525"/>
    </source>
</evidence>
<feature type="repeat" description="TPR" evidence="2">
    <location>
        <begin position="187"/>
        <end position="220"/>
    </location>
</feature>
<reference evidence="6 7" key="1">
    <citation type="submission" date="2019-12" db="EMBL/GenBank/DDBJ databases">
        <title>Microbes associate with the intestines of laboratory mice.</title>
        <authorList>
            <person name="Navarre W."/>
            <person name="Wong E."/>
        </authorList>
    </citation>
    <scope>NUCLEOTIDE SEQUENCE [LARGE SCALE GENOMIC DNA]</scope>
    <source>
        <strain evidence="6 7">NM82_D38</strain>
    </source>
</reference>
<evidence type="ECO:0000256" key="3">
    <source>
        <dbReference type="SAM" id="SignalP"/>
    </source>
</evidence>
<dbReference type="Gene3D" id="1.20.5.110">
    <property type="match status" value="1"/>
</dbReference>